<dbReference type="Proteomes" id="UP000287385">
    <property type="component" value="Unassembled WGS sequence"/>
</dbReference>
<protein>
    <submittedName>
        <fullName evidence="2">Uncharacterized protein</fullName>
    </submittedName>
</protein>
<feature type="compositionally biased region" description="Polar residues" evidence="1">
    <location>
        <begin position="535"/>
        <end position="548"/>
    </location>
</feature>
<sequence length="596" mass="64024">MSGPSRSNARGLGGGGIRRRGGSKEGGGHPRSGYNLMMMVDEYHNLQDRDPANHSMTALLLHDVPEWGLKAEFDQGVPLTKIRLTMPPSSNKDRRDIRGLSRPRGGGPAIDKGGIFAVEKCDFTPAADGGLPNITAGFASGLASSEELRTGLKVPMPSTMTAVLPEGRKPRSSEPSKRQTVISLLPDSAVLIQSPQDLMNFVGSVITEDPFRPGNPGVAIIANRVLPEDPAEAAAMAADPDTRYGQLVRAYPQNVAPEGATPEYRMMPPQRVIEKIAADQDMYSIIGNPEWQVTAIPVVHSSLAKSLVFSNQVDRRNPFDASQPYGVYTKAAADTVREGAEAYPTDDGMVLTKLETGFANSIGLVTYMSADPNQRGIGMVTYERPVLNNGRNYATPNVVTIHDIQTPFTQPGHRQAIENICKESFQAGRAFMNKRWEAVKAAQPAPSAPQVPQGGYPQQPQGGYPQQPQGGFPQHAAPQQAAGGWPSQPPAAPPHNPQNGGWWQPQSQPQHGQPSQQGPGGGFGRRGTQMGAPMPQQQNNGYPEQPNTGAPAPQPQGNGGWGQPAQQHYGQPQSQPQSQPQTDQGWDQGWDQEPAF</sequence>
<feature type="region of interest" description="Disordered" evidence="1">
    <location>
        <begin position="441"/>
        <end position="596"/>
    </location>
</feature>
<keyword evidence="3" id="KW-1185">Reference proteome</keyword>
<evidence type="ECO:0000313" key="2">
    <source>
        <dbReference type="EMBL" id="GCD64082.1"/>
    </source>
</evidence>
<feature type="compositionally biased region" description="Low complexity" evidence="1">
    <location>
        <begin position="1"/>
        <end position="10"/>
    </location>
</feature>
<feature type="compositionally biased region" description="Pro residues" evidence="1">
    <location>
        <begin position="487"/>
        <end position="496"/>
    </location>
</feature>
<feature type="compositionally biased region" description="Low complexity" evidence="1">
    <location>
        <begin position="441"/>
        <end position="486"/>
    </location>
</feature>
<name>A0A401X842_ACEPA</name>
<evidence type="ECO:0000256" key="1">
    <source>
        <dbReference type="SAM" id="MobiDB-lite"/>
    </source>
</evidence>
<accession>A0A401X842</accession>
<reference evidence="2 3" key="1">
    <citation type="submission" date="2016-06" db="EMBL/GenBank/DDBJ databases">
        <title>Acetobacter pasteurianus NBRC 3278 whole genome sequencing project.</title>
        <authorList>
            <person name="Matsutani M."/>
            <person name="Shiwa Y."/>
            <person name="Okamoto-Kainuma A."/>
            <person name="Ishikawa M."/>
            <person name="Koizumi Y."/>
            <person name="Yoshikawa H."/>
            <person name="Yakushi T."/>
            <person name="Matsushita K."/>
        </authorList>
    </citation>
    <scope>NUCLEOTIDE SEQUENCE [LARGE SCALE GENOMIC DNA]</scope>
    <source>
        <strain evidence="2 3">NBRC 3278</strain>
    </source>
</reference>
<dbReference type="EMBL" id="BDEV01000149">
    <property type="protein sequence ID" value="GCD64082.1"/>
    <property type="molecule type" value="Genomic_DNA"/>
</dbReference>
<comment type="caution">
    <text evidence="2">The sequence shown here is derived from an EMBL/GenBank/DDBJ whole genome shotgun (WGS) entry which is preliminary data.</text>
</comment>
<feature type="compositionally biased region" description="Low complexity" evidence="1">
    <location>
        <begin position="563"/>
        <end position="596"/>
    </location>
</feature>
<evidence type="ECO:0000313" key="3">
    <source>
        <dbReference type="Proteomes" id="UP000287385"/>
    </source>
</evidence>
<feature type="region of interest" description="Disordered" evidence="1">
    <location>
        <begin position="1"/>
        <end position="33"/>
    </location>
</feature>
<dbReference type="AlphaFoldDB" id="A0A401X842"/>
<feature type="region of interest" description="Disordered" evidence="1">
    <location>
        <begin position="83"/>
        <end position="108"/>
    </location>
</feature>
<proteinExistence type="predicted"/>
<gene>
    <name evidence="2" type="ORF">NBRC3278_3175</name>
</gene>
<organism evidence="2 3">
    <name type="scientific">Acetobacter pasteurianus NBRC 3278</name>
    <dbReference type="NCBI Taxonomy" id="1226660"/>
    <lineage>
        <taxon>Bacteria</taxon>
        <taxon>Pseudomonadati</taxon>
        <taxon>Pseudomonadota</taxon>
        <taxon>Alphaproteobacteria</taxon>
        <taxon>Acetobacterales</taxon>
        <taxon>Acetobacteraceae</taxon>
        <taxon>Acetobacter</taxon>
    </lineage>
</organism>
<feature type="compositionally biased region" description="Low complexity" evidence="1">
    <location>
        <begin position="497"/>
        <end position="517"/>
    </location>
</feature>